<dbReference type="InterPro" id="IPR020821">
    <property type="entry name" value="ENPP1-3/EXOG-like_nuc-like"/>
</dbReference>
<evidence type="ECO:0000313" key="15">
    <source>
        <dbReference type="Proteomes" id="UP000004713"/>
    </source>
</evidence>
<dbReference type="CDD" id="cd00091">
    <property type="entry name" value="NUC"/>
    <property type="match status" value="1"/>
</dbReference>
<dbReference type="GO" id="GO:0003676">
    <property type="term" value="F:nucleic acid binding"/>
    <property type="evidence" value="ECO:0007669"/>
    <property type="project" value="InterPro"/>
</dbReference>
<proteinExistence type="inferred from homology"/>
<name>B0NSA5_BACSE</name>
<keyword evidence="11" id="KW-0812">Transmembrane</keyword>
<keyword evidence="5 10" id="KW-0255">Endonuclease</keyword>
<keyword evidence="11" id="KW-1133">Transmembrane helix</keyword>
<feature type="transmembrane region" description="Helical" evidence="11">
    <location>
        <begin position="34"/>
        <end position="52"/>
    </location>
</feature>
<dbReference type="eggNOG" id="COG1864">
    <property type="taxonomic scope" value="Bacteria"/>
</dbReference>
<keyword evidence="6 10" id="KW-0378">Hydrolase</keyword>
<reference evidence="14 15" key="1">
    <citation type="submission" date="2007-11" db="EMBL/GenBank/DDBJ databases">
        <title>Draft genome sequence of Bacteroides stercoris(ATCC 43183).</title>
        <authorList>
            <person name="Sudarsanam P."/>
            <person name="Ley R."/>
            <person name="Guruge J."/>
            <person name="Turnbaugh P.J."/>
            <person name="Mahowald M."/>
            <person name="Liep D."/>
            <person name="Gordon J."/>
        </authorList>
    </citation>
    <scope>NUCLEOTIDE SEQUENCE [LARGE SCALE GENOMIC DNA]</scope>
    <source>
        <strain evidence="14 15">ATCC 43183</strain>
    </source>
</reference>
<dbReference type="InterPro" id="IPR040255">
    <property type="entry name" value="Non-specific_endonuclease"/>
</dbReference>
<evidence type="ECO:0000256" key="1">
    <source>
        <dbReference type="ARBA" id="ARBA00001946"/>
    </source>
</evidence>
<dbReference type="InterPro" id="IPR001604">
    <property type="entry name" value="Endo_G_ENPP1-like_dom"/>
</dbReference>
<keyword evidence="11" id="KW-0472">Membrane</keyword>
<dbReference type="EC" id="3.1.30.-" evidence="10"/>
<dbReference type="GO" id="GO:0004519">
    <property type="term" value="F:endonuclease activity"/>
    <property type="evidence" value="ECO:0007669"/>
    <property type="project" value="UniProtKB-UniRule"/>
</dbReference>
<evidence type="ECO:0000256" key="10">
    <source>
        <dbReference type="RuleBase" id="RU366055"/>
    </source>
</evidence>
<comment type="caution">
    <text evidence="14">The sequence shown here is derived from an EMBL/GenBank/DDBJ whole genome shotgun (WGS) entry which is preliminary data.</text>
</comment>
<dbReference type="GO" id="GO:0046872">
    <property type="term" value="F:metal ion binding"/>
    <property type="evidence" value="ECO:0007669"/>
    <property type="project" value="UniProtKB-KW"/>
</dbReference>
<dbReference type="Gene3D" id="3.40.570.10">
    <property type="entry name" value="Extracellular Endonuclease, subunit A"/>
    <property type="match status" value="1"/>
</dbReference>
<sequence>MNDPAIANRLSLITGKENRIVMAKRKSSKKQSQGVIYLIVLACLALICREPIARALQDKLPVIKERITQKATPAITGSPLLPAPLKNVPEQILHRKGYTTSYNREHKIPNWVAWELTPEKLIERESRTDKFLPDPDLPESQAVTTDDYKRSGMDRGHMCPAGDNRWHWKAMQESFYMTNICPQNHNLNRGDWKELEDACRLWTKKEGKLYIVCGPILYRQKHRTIGRKHKVTVPEAFFKVILSTRNGHPKAIGFIFKNLSGNHPLKNYVNSVDEVERITGIDFFPALPDDVEKKVEAMQDLNLWSFR</sequence>
<dbReference type="InterPro" id="IPR044929">
    <property type="entry name" value="DNA/RNA_non-sp_Endonuclease_sf"/>
</dbReference>
<evidence type="ECO:0000256" key="3">
    <source>
        <dbReference type="ARBA" id="ARBA00022722"/>
    </source>
</evidence>
<dbReference type="SUPFAM" id="SSF54060">
    <property type="entry name" value="His-Me finger endonucleases"/>
    <property type="match status" value="1"/>
</dbReference>
<gene>
    <name evidence="14" type="ORF">BACSTE_02369</name>
</gene>
<accession>B0NSA5</accession>
<evidence type="ECO:0000259" key="13">
    <source>
        <dbReference type="SMART" id="SM00892"/>
    </source>
</evidence>
<feature type="active site" description="Proton acceptor" evidence="8">
    <location>
        <position position="157"/>
    </location>
</feature>
<evidence type="ECO:0000313" key="14">
    <source>
        <dbReference type="EMBL" id="EDS14681.1"/>
    </source>
</evidence>
<feature type="binding site" evidence="9">
    <location>
        <position position="188"/>
    </location>
    <ligand>
        <name>Mg(2+)</name>
        <dbReference type="ChEBI" id="CHEBI:18420"/>
        <note>catalytic</note>
    </ligand>
</feature>
<dbReference type="GO" id="GO:0016787">
    <property type="term" value="F:hydrolase activity"/>
    <property type="evidence" value="ECO:0007669"/>
    <property type="project" value="UniProtKB-KW"/>
</dbReference>
<comment type="cofactor">
    <cofactor evidence="1 10">
        <name>Mg(2+)</name>
        <dbReference type="ChEBI" id="CHEBI:18420"/>
    </cofactor>
</comment>
<feature type="domain" description="ENPP1-3/EXOG-like endonuclease/phosphodiesterase" evidence="12">
    <location>
        <begin position="95"/>
        <end position="290"/>
    </location>
</feature>
<evidence type="ECO:0000256" key="6">
    <source>
        <dbReference type="ARBA" id="ARBA00022801"/>
    </source>
</evidence>
<dbReference type="PROSITE" id="PS01070">
    <property type="entry name" value="NUCLEASE_NON_SPEC"/>
    <property type="match status" value="1"/>
</dbReference>
<protein>
    <recommendedName>
        <fullName evidence="10">Endonuclease</fullName>
        <ecNumber evidence="10">3.1.30.-</ecNumber>
    </recommendedName>
</protein>
<dbReference type="InterPro" id="IPR018524">
    <property type="entry name" value="DNA/RNA_endonuclease_AS"/>
</dbReference>
<dbReference type="EMBL" id="ABFZ02000020">
    <property type="protein sequence ID" value="EDS14681.1"/>
    <property type="molecule type" value="Genomic_DNA"/>
</dbReference>
<dbReference type="SMART" id="SM00892">
    <property type="entry name" value="Endonuclease_NS"/>
    <property type="match status" value="1"/>
</dbReference>
<evidence type="ECO:0000256" key="9">
    <source>
        <dbReference type="PIRSR" id="PIRSR640255-2"/>
    </source>
</evidence>
<keyword evidence="3 10" id="KW-0540">Nuclease</keyword>
<evidence type="ECO:0000256" key="11">
    <source>
        <dbReference type="SAM" id="Phobius"/>
    </source>
</evidence>
<organism evidence="14 15">
    <name type="scientific">Bacteroides stercoris ATCC 43183</name>
    <dbReference type="NCBI Taxonomy" id="449673"/>
    <lineage>
        <taxon>Bacteria</taxon>
        <taxon>Pseudomonadati</taxon>
        <taxon>Bacteroidota</taxon>
        <taxon>Bacteroidia</taxon>
        <taxon>Bacteroidales</taxon>
        <taxon>Bacteroidaceae</taxon>
        <taxon>Bacteroides</taxon>
    </lineage>
</organism>
<comment type="similarity">
    <text evidence="2 10">Belongs to the DNA/RNA non-specific endonuclease family.</text>
</comment>
<evidence type="ECO:0000256" key="7">
    <source>
        <dbReference type="ARBA" id="ARBA00022842"/>
    </source>
</evidence>
<keyword evidence="4 9" id="KW-0479">Metal-binding</keyword>
<feature type="domain" description="DNA/RNA non-specific endonuclease/pyrophosphatase/phosphodiesterase" evidence="13">
    <location>
        <begin position="94"/>
        <end position="290"/>
    </location>
</feature>
<reference evidence="14 15" key="2">
    <citation type="submission" date="2007-11" db="EMBL/GenBank/DDBJ databases">
        <authorList>
            <person name="Fulton L."/>
            <person name="Clifton S."/>
            <person name="Fulton B."/>
            <person name="Xu J."/>
            <person name="Minx P."/>
            <person name="Pepin K.H."/>
            <person name="Johnson M."/>
            <person name="Thiruvilangam P."/>
            <person name="Bhonagiri V."/>
            <person name="Nash W.E."/>
            <person name="Mardis E.R."/>
            <person name="Wilson R.K."/>
        </authorList>
    </citation>
    <scope>NUCLEOTIDE SEQUENCE [LARGE SCALE GENOMIC DNA]</scope>
    <source>
        <strain evidence="14 15">ATCC 43183</strain>
    </source>
</reference>
<evidence type="ECO:0000256" key="8">
    <source>
        <dbReference type="PIRSR" id="PIRSR640255-1"/>
    </source>
</evidence>
<dbReference type="InterPro" id="IPR044925">
    <property type="entry name" value="His-Me_finger_sf"/>
</dbReference>
<dbReference type="Pfam" id="PF01223">
    <property type="entry name" value="Endonuclease_NS"/>
    <property type="match status" value="1"/>
</dbReference>
<evidence type="ECO:0000256" key="5">
    <source>
        <dbReference type="ARBA" id="ARBA00022759"/>
    </source>
</evidence>
<dbReference type="PANTHER" id="PTHR13966">
    <property type="entry name" value="ENDONUCLEASE RELATED"/>
    <property type="match status" value="1"/>
</dbReference>
<dbReference type="AlphaFoldDB" id="B0NSA5"/>
<evidence type="ECO:0000256" key="2">
    <source>
        <dbReference type="ARBA" id="ARBA00010052"/>
    </source>
</evidence>
<keyword evidence="7" id="KW-0460">Magnesium</keyword>
<dbReference type="PANTHER" id="PTHR13966:SF5">
    <property type="entry name" value="ENDONUCLEASE G, MITOCHONDRIAL"/>
    <property type="match status" value="1"/>
</dbReference>
<evidence type="ECO:0000256" key="4">
    <source>
        <dbReference type="ARBA" id="ARBA00022723"/>
    </source>
</evidence>
<dbReference type="HOGENOM" id="CLU_055174_2_0_10"/>
<dbReference type="SMART" id="SM00477">
    <property type="entry name" value="NUC"/>
    <property type="match status" value="1"/>
</dbReference>
<evidence type="ECO:0000259" key="12">
    <source>
        <dbReference type="SMART" id="SM00477"/>
    </source>
</evidence>
<dbReference type="Proteomes" id="UP000004713">
    <property type="component" value="Unassembled WGS sequence"/>
</dbReference>